<dbReference type="GO" id="GO:1990961">
    <property type="term" value="P:xenobiotic detoxification by transmembrane export across the plasma membrane"/>
    <property type="evidence" value="ECO:0007669"/>
    <property type="project" value="UniProtKB-ARBA"/>
</dbReference>
<gene>
    <name evidence="10" type="ORF">A4W93_08365</name>
</gene>
<evidence type="ECO:0000256" key="5">
    <source>
        <dbReference type="ARBA" id="ARBA00022519"/>
    </source>
</evidence>
<reference evidence="10 11" key="1">
    <citation type="submission" date="2016-04" db="EMBL/GenBank/DDBJ databases">
        <title>Complete genome sequence of natural rubber-degrading, novel Gram-negative bacterium, Rhizobacter gummiphilus strain NS21.</title>
        <authorList>
            <person name="Tabata M."/>
            <person name="Kasai D."/>
            <person name="Fukuda M."/>
        </authorList>
    </citation>
    <scope>NUCLEOTIDE SEQUENCE [LARGE SCALE GENOMIC DNA]</scope>
    <source>
        <strain evidence="10 11">NS21</strain>
    </source>
</reference>
<evidence type="ECO:0000256" key="4">
    <source>
        <dbReference type="ARBA" id="ARBA00022475"/>
    </source>
</evidence>
<keyword evidence="4" id="KW-1003">Cell membrane</keyword>
<feature type="domain" description="Multidrug export protein EmrA/FarA alpha-helical hairpin" evidence="9">
    <location>
        <begin position="91"/>
        <end position="224"/>
    </location>
</feature>
<evidence type="ECO:0000259" key="9">
    <source>
        <dbReference type="Pfam" id="PF25885"/>
    </source>
</evidence>
<keyword evidence="7" id="KW-1133">Transmembrane helix</keyword>
<evidence type="ECO:0000313" key="11">
    <source>
        <dbReference type="Proteomes" id="UP000193427"/>
    </source>
</evidence>
<evidence type="ECO:0000256" key="7">
    <source>
        <dbReference type="ARBA" id="ARBA00022989"/>
    </source>
</evidence>
<keyword evidence="8" id="KW-0472">Membrane</keyword>
<dbReference type="GO" id="GO:0005886">
    <property type="term" value="C:plasma membrane"/>
    <property type="evidence" value="ECO:0007669"/>
    <property type="project" value="UniProtKB-SubCell"/>
</dbReference>
<evidence type="ECO:0000256" key="6">
    <source>
        <dbReference type="ARBA" id="ARBA00022692"/>
    </source>
</evidence>
<dbReference type="FunFam" id="2.40.30.170:FF:000003">
    <property type="entry name" value="Multidrug resistance protein A"/>
    <property type="match status" value="1"/>
</dbReference>
<dbReference type="Pfam" id="PF25885">
    <property type="entry name" value="HH_EMRA"/>
    <property type="match status" value="1"/>
</dbReference>
<dbReference type="Gene3D" id="2.40.50.100">
    <property type="match status" value="1"/>
</dbReference>
<dbReference type="InterPro" id="IPR058633">
    <property type="entry name" value="EmrA/FarA_HH"/>
</dbReference>
<accession>A0A1W6L6P7</accession>
<dbReference type="EMBL" id="CP015118">
    <property type="protein sequence ID" value="ARN19924.1"/>
    <property type="molecule type" value="Genomic_DNA"/>
</dbReference>
<comment type="subcellular location">
    <subcellularLocation>
        <location evidence="1">Cell inner membrane</location>
        <topology evidence="1">Single-pass membrane protein</topology>
    </subcellularLocation>
</comment>
<dbReference type="Gene3D" id="1.10.287.470">
    <property type="entry name" value="Helix hairpin bin"/>
    <property type="match status" value="2"/>
</dbReference>
<dbReference type="Proteomes" id="UP000193427">
    <property type="component" value="Chromosome"/>
</dbReference>
<dbReference type="GO" id="GO:0015721">
    <property type="term" value="P:bile acid and bile salt transport"/>
    <property type="evidence" value="ECO:0007669"/>
    <property type="project" value="UniProtKB-ARBA"/>
</dbReference>
<evidence type="ECO:0000256" key="1">
    <source>
        <dbReference type="ARBA" id="ARBA00004377"/>
    </source>
</evidence>
<dbReference type="InterPro" id="IPR050739">
    <property type="entry name" value="MFP"/>
</dbReference>
<keyword evidence="5" id="KW-0997">Cell inner membrane</keyword>
<dbReference type="GO" id="GO:0046677">
    <property type="term" value="P:response to antibiotic"/>
    <property type="evidence" value="ECO:0007669"/>
    <property type="project" value="UniProtKB-ARBA"/>
</dbReference>
<dbReference type="OrthoDB" id="9811754at2"/>
<keyword evidence="6" id="KW-0812">Transmembrane</keyword>
<organism evidence="10 11">
    <name type="scientific">Piscinibacter gummiphilus</name>
    <dbReference type="NCBI Taxonomy" id="946333"/>
    <lineage>
        <taxon>Bacteria</taxon>
        <taxon>Pseudomonadati</taxon>
        <taxon>Pseudomonadota</taxon>
        <taxon>Betaproteobacteria</taxon>
        <taxon>Burkholderiales</taxon>
        <taxon>Sphaerotilaceae</taxon>
        <taxon>Piscinibacter</taxon>
    </lineage>
</organism>
<keyword evidence="3" id="KW-0813">Transport</keyword>
<dbReference type="AlphaFoldDB" id="A0A1W6L6P7"/>
<proteinExistence type="inferred from homology"/>
<name>A0A1W6L6P7_9BURK</name>
<sequence length="431" mass="45567">MNAPQTQSPESNPQRKKALTAVAAVVAVAGIAYGAYYALVLNHFESTDNAYVQGNVVQLTPQVGGTVLAINADDTDFVKAGTPLVKLDTADARVALDQAEAQLAQTVREVRILFANNATLQAQIALREADQARAESDLLRAQDDLARRAPLVATGAVGKEEFNHTTSQLAAAKSAVAAAKSAVLAAREQLTSNQSLTDNTSVEQHPNVLRASARVREAYLALKRAELPSPVDGYVAKRSVQVGQRVQAGAPLMSVIALDQVWVDANFKESQLQNLRIGQPVSLKADLYGKKVEYHGKIEGLGAGTGAAFALLPAQNATGNWIKVVQRVPVRVSLDPRELADHPLRVGLSMDAKVDISDTSGKMLADAPRRAAVAQTTVFDEVDRMADDEVRRIVATNLGRGAKAPARAVAASEPAHKGAAAPVTAHVAIAK</sequence>
<keyword evidence="11" id="KW-1185">Reference proteome</keyword>
<dbReference type="KEGG" id="rgu:A4W93_08365"/>
<dbReference type="Gene3D" id="2.40.30.170">
    <property type="match status" value="1"/>
</dbReference>
<evidence type="ECO:0000256" key="2">
    <source>
        <dbReference type="ARBA" id="ARBA00009477"/>
    </source>
</evidence>
<dbReference type="STRING" id="946333.A4W93_08365"/>
<dbReference type="PANTHER" id="PTHR30386:SF19">
    <property type="entry name" value="MULTIDRUG EXPORT PROTEIN EMRA-RELATED"/>
    <property type="match status" value="1"/>
</dbReference>
<comment type="similarity">
    <text evidence="2">Belongs to the membrane fusion protein (MFP) (TC 8.A.1) family.</text>
</comment>
<dbReference type="PANTHER" id="PTHR30386">
    <property type="entry name" value="MEMBRANE FUSION SUBUNIT OF EMRAB-TOLC MULTIDRUG EFFLUX PUMP"/>
    <property type="match status" value="1"/>
</dbReference>
<dbReference type="RefSeq" id="WP_085750195.1">
    <property type="nucleotide sequence ID" value="NZ_BSPR01000008.1"/>
</dbReference>
<evidence type="ECO:0000256" key="8">
    <source>
        <dbReference type="ARBA" id="ARBA00023136"/>
    </source>
</evidence>
<protein>
    <submittedName>
        <fullName evidence="10">Hemolysin D</fullName>
    </submittedName>
</protein>
<dbReference type="SUPFAM" id="SSF111369">
    <property type="entry name" value="HlyD-like secretion proteins"/>
    <property type="match status" value="2"/>
</dbReference>
<evidence type="ECO:0000313" key="10">
    <source>
        <dbReference type="EMBL" id="ARN19924.1"/>
    </source>
</evidence>
<evidence type="ECO:0000256" key="3">
    <source>
        <dbReference type="ARBA" id="ARBA00022448"/>
    </source>
</evidence>